<keyword evidence="2" id="KW-1185">Reference proteome</keyword>
<protein>
    <submittedName>
        <fullName evidence="1">Ni/Fe hydrogenase</fullName>
    </submittedName>
</protein>
<gene>
    <name evidence="1" type="ORF">AC731_001640</name>
</gene>
<evidence type="ECO:0000313" key="1">
    <source>
        <dbReference type="EMBL" id="AMO35760.1"/>
    </source>
</evidence>
<dbReference type="GO" id="GO:0008047">
    <property type="term" value="F:enzyme activator activity"/>
    <property type="evidence" value="ECO:0007669"/>
    <property type="project" value="InterPro"/>
</dbReference>
<reference evidence="2" key="1">
    <citation type="submission" date="2016-03" db="EMBL/GenBank/DDBJ databases">
        <authorList>
            <person name="Ma C."/>
            <person name="Zhou S."/>
            <person name="Yang G."/>
        </authorList>
    </citation>
    <scope>NUCLEOTIDE SEQUENCE [LARGE SCALE GENOMIC DNA]</scope>
    <source>
        <strain evidence="2">SgZ-1</strain>
    </source>
</reference>
<dbReference type="InterPro" id="IPR023430">
    <property type="entry name" value="Pept_HybD-like_dom_sf"/>
</dbReference>
<dbReference type="Proteomes" id="UP000036902">
    <property type="component" value="Chromosome"/>
</dbReference>
<dbReference type="PANTHER" id="PTHR30302:SF5">
    <property type="entry name" value="SLR1876 PROTEIN"/>
    <property type="match status" value="1"/>
</dbReference>
<dbReference type="PANTHER" id="PTHR30302">
    <property type="entry name" value="HYDROGENASE 1 MATURATION PROTEASE"/>
    <property type="match status" value="1"/>
</dbReference>
<dbReference type="RefSeq" id="WP_048708863.1">
    <property type="nucleotide sequence ID" value="NZ_CP014646.1"/>
</dbReference>
<dbReference type="AlphaFoldDB" id="A0A140IDD5"/>
<dbReference type="GO" id="GO:0016485">
    <property type="term" value="P:protein processing"/>
    <property type="evidence" value="ECO:0007669"/>
    <property type="project" value="TreeGrafter"/>
</dbReference>
<dbReference type="CDD" id="cd06066">
    <property type="entry name" value="H2MP_NAD-link-bidir"/>
    <property type="match status" value="1"/>
</dbReference>
<evidence type="ECO:0000313" key="2">
    <source>
        <dbReference type="Proteomes" id="UP000036902"/>
    </source>
</evidence>
<organism evidence="1 2">
    <name type="scientific">Thauera humireducens</name>
    <dbReference type="NCBI Taxonomy" id="1134435"/>
    <lineage>
        <taxon>Bacteria</taxon>
        <taxon>Pseudomonadati</taxon>
        <taxon>Pseudomonadota</taxon>
        <taxon>Betaproteobacteria</taxon>
        <taxon>Rhodocyclales</taxon>
        <taxon>Zoogloeaceae</taxon>
        <taxon>Thauera</taxon>
    </lineage>
</organism>
<dbReference type="SUPFAM" id="SSF53163">
    <property type="entry name" value="HybD-like"/>
    <property type="match status" value="1"/>
</dbReference>
<dbReference type="NCBIfam" id="TIGR00072">
    <property type="entry name" value="hydrog_prot"/>
    <property type="match status" value="1"/>
</dbReference>
<sequence>MSRAPILVFGWGNPARGDDALGPLFVDAVEAMGLPGVECLTDFQLQVEHALDLEGRSRVLFVDASFGAPEPFGVAPLRARRDDSITTHAMTPQAVLQVYRDLQGEPPPAWLLGMRGERWALGDPLSASARRHLDAALHWARDWLTRPPA</sequence>
<proteinExistence type="predicted"/>
<dbReference type="KEGG" id="thu:AC731_001640"/>
<accession>A0A140IDD5</accession>
<dbReference type="InterPro" id="IPR000671">
    <property type="entry name" value="Peptidase_A31"/>
</dbReference>
<name>A0A140IDD5_9RHOO</name>
<dbReference type="Gene3D" id="3.40.50.1450">
    <property type="entry name" value="HybD-like"/>
    <property type="match status" value="1"/>
</dbReference>
<dbReference type="EMBL" id="CP014646">
    <property type="protein sequence ID" value="AMO35760.1"/>
    <property type="molecule type" value="Genomic_DNA"/>
</dbReference>
<dbReference type="GO" id="GO:0004175">
    <property type="term" value="F:endopeptidase activity"/>
    <property type="evidence" value="ECO:0007669"/>
    <property type="project" value="TreeGrafter"/>
</dbReference>
<dbReference type="STRING" id="1134435.AC731_001640"/>